<dbReference type="InterPro" id="IPR006880">
    <property type="entry name" value="INO80B_C"/>
</dbReference>
<keyword evidence="6" id="KW-1185">Reference proteome</keyword>
<evidence type="ECO:0000313" key="6">
    <source>
        <dbReference type="Proteomes" id="UP000490939"/>
    </source>
</evidence>
<feature type="compositionally biased region" description="Basic and acidic residues" evidence="1">
    <location>
        <begin position="1"/>
        <end position="10"/>
    </location>
</feature>
<feature type="compositionally biased region" description="Basic and acidic residues" evidence="1">
    <location>
        <begin position="493"/>
        <end position="532"/>
    </location>
</feature>
<name>A0A8H3V700_VENIN</name>
<dbReference type="Proteomes" id="UP000490939">
    <property type="component" value="Unassembled WGS sequence"/>
</dbReference>
<protein>
    <recommendedName>
        <fullName evidence="2">INO80 complex subunit B-like conserved region domain-containing protein</fullName>
    </recommendedName>
</protein>
<dbReference type="EMBL" id="WNWR01000313">
    <property type="protein sequence ID" value="KAE9983639.1"/>
    <property type="molecule type" value="Genomic_DNA"/>
</dbReference>
<dbReference type="GO" id="GO:0031011">
    <property type="term" value="C:Ino80 complex"/>
    <property type="evidence" value="ECO:0007669"/>
    <property type="project" value="InterPro"/>
</dbReference>
<dbReference type="PANTHER" id="PTHR21561:SF12">
    <property type="entry name" value="INO80 COMPLEX SUBUNIT B"/>
    <property type="match status" value="1"/>
</dbReference>
<reference evidence="3 6" key="1">
    <citation type="submission" date="2019-07" db="EMBL/GenBank/DDBJ databases">
        <title>Venturia inaequalis Genome Resource.</title>
        <authorList>
            <person name="Lichtner F.J."/>
        </authorList>
    </citation>
    <scope>NUCLEOTIDE SEQUENCE [LARGE SCALE GENOMIC DNA]</scope>
    <source>
        <strain evidence="4 5">120213</strain>
        <strain evidence="3 6">DMI_063113</strain>
    </source>
</reference>
<dbReference type="SMART" id="SM01406">
    <property type="entry name" value="PAPA-1"/>
    <property type="match status" value="1"/>
</dbReference>
<evidence type="ECO:0000259" key="2">
    <source>
        <dbReference type="SMART" id="SM01406"/>
    </source>
</evidence>
<evidence type="ECO:0000313" key="4">
    <source>
        <dbReference type="EMBL" id="KAE9987329.1"/>
    </source>
</evidence>
<feature type="compositionally biased region" description="Basic residues" evidence="1">
    <location>
        <begin position="318"/>
        <end position="329"/>
    </location>
</feature>
<dbReference type="Pfam" id="PF04795">
    <property type="entry name" value="PAPA-1"/>
    <property type="match status" value="1"/>
</dbReference>
<evidence type="ECO:0000313" key="5">
    <source>
        <dbReference type="Proteomes" id="UP000447873"/>
    </source>
</evidence>
<evidence type="ECO:0000256" key="1">
    <source>
        <dbReference type="SAM" id="MobiDB-lite"/>
    </source>
</evidence>
<feature type="compositionally biased region" description="Basic and acidic residues" evidence="1">
    <location>
        <begin position="277"/>
        <end position="314"/>
    </location>
</feature>
<dbReference type="EMBL" id="WNWS01000019">
    <property type="protein sequence ID" value="KAE9987329.1"/>
    <property type="molecule type" value="Genomic_DNA"/>
</dbReference>
<sequence length="559" mass="62644">MDSYRSERPSKRLRRLSTEDDSEDGNSSVAPNSTARPRRAAASGTTIERSSPADDRTTSIRLTVKSDPKKLQQATRGQATAARSGRSNNILPDLAEIVSGPRQTRKKAIVEESSEEDEDDEQTPAGYGDDDEEDISDEDAEDEDEDMDAEGEDDEEMVDAPPPVVRASAPKGQAAKPKVTVTPAQELLSVEDKEMAMDDDDDDDELSELDEDAEGELDDELGREDDAEGEEDEDSDEDISASVSRGDTPDLSKLTSRQRRQFEDADDGSLLALSNEAQKKKVLTEEEHNMRRTEMARRRKNLSEKRNEEEKQDTINRLLKKQAPKRRSKAEKEADLKAEEEADPDRVIPKANPIYIRTVKSTSGTRMSVPDDWEGAPFAPYLANSKPEDKTLRPYSGRLVEECKEEEEEQRESSRPRTEDHYALIEDICDRLQSGKPCNSLAEAKNFMESSVFLKSWYTLISETGAFVTQPVDNKNTCEESTVDASNGAVPDSESKTKPLNEKGTGRLAKELKGWNRKGEQEEKKSSGRLRVRGERRSYRFADYVAADRKATRELGYKL</sequence>
<feature type="compositionally biased region" description="Acidic residues" evidence="1">
    <location>
        <begin position="197"/>
        <end position="239"/>
    </location>
</feature>
<feature type="compositionally biased region" description="Polar residues" evidence="1">
    <location>
        <begin position="25"/>
        <end position="35"/>
    </location>
</feature>
<dbReference type="InterPro" id="IPR029523">
    <property type="entry name" value="INO80B/Ies2"/>
</dbReference>
<feature type="compositionally biased region" description="Basic and acidic residues" evidence="1">
    <location>
        <begin position="330"/>
        <end position="345"/>
    </location>
</feature>
<dbReference type="PANTHER" id="PTHR21561">
    <property type="entry name" value="INO80 COMPLEX SUBUNIT B"/>
    <property type="match status" value="1"/>
</dbReference>
<feature type="domain" description="INO80 complex subunit B-like conserved region" evidence="2">
    <location>
        <begin position="287"/>
        <end position="373"/>
    </location>
</feature>
<gene>
    <name evidence="3" type="ORF">EG327_005417</name>
    <name evidence="4" type="ORF">EG328_003053</name>
</gene>
<feature type="compositionally biased region" description="Acidic residues" evidence="1">
    <location>
        <begin position="112"/>
        <end position="158"/>
    </location>
</feature>
<feature type="compositionally biased region" description="Basic and acidic residues" evidence="1">
    <location>
        <begin position="51"/>
        <end position="70"/>
    </location>
</feature>
<feature type="region of interest" description="Disordered" evidence="1">
    <location>
        <begin position="478"/>
        <end position="532"/>
    </location>
</feature>
<proteinExistence type="predicted"/>
<dbReference type="AlphaFoldDB" id="A0A8H3V700"/>
<dbReference type="Proteomes" id="UP000447873">
    <property type="component" value="Unassembled WGS sequence"/>
</dbReference>
<accession>A0A8H3V700</accession>
<organism evidence="3 6">
    <name type="scientific">Venturia inaequalis</name>
    <name type="common">Apple scab fungus</name>
    <dbReference type="NCBI Taxonomy" id="5025"/>
    <lineage>
        <taxon>Eukaryota</taxon>
        <taxon>Fungi</taxon>
        <taxon>Dikarya</taxon>
        <taxon>Ascomycota</taxon>
        <taxon>Pezizomycotina</taxon>
        <taxon>Dothideomycetes</taxon>
        <taxon>Pleosporomycetidae</taxon>
        <taxon>Venturiales</taxon>
        <taxon>Venturiaceae</taxon>
        <taxon>Venturia</taxon>
    </lineage>
</organism>
<comment type="caution">
    <text evidence="3">The sequence shown here is derived from an EMBL/GenBank/DDBJ whole genome shotgun (WGS) entry which is preliminary data.</text>
</comment>
<feature type="compositionally biased region" description="Low complexity" evidence="1">
    <location>
        <begin position="72"/>
        <end position="87"/>
    </location>
</feature>
<feature type="region of interest" description="Disordered" evidence="1">
    <location>
        <begin position="1"/>
        <end position="345"/>
    </location>
</feature>
<evidence type="ECO:0000313" key="3">
    <source>
        <dbReference type="EMBL" id="KAE9983639.1"/>
    </source>
</evidence>
<dbReference type="GO" id="GO:0006338">
    <property type="term" value="P:chromatin remodeling"/>
    <property type="evidence" value="ECO:0007669"/>
    <property type="project" value="InterPro"/>
</dbReference>